<dbReference type="Proteomes" id="UP001570846">
    <property type="component" value="Unassembled WGS sequence"/>
</dbReference>
<proteinExistence type="predicted"/>
<protein>
    <submittedName>
        <fullName evidence="1">Uncharacterized protein</fullName>
    </submittedName>
</protein>
<evidence type="ECO:0000313" key="2">
    <source>
        <dbReference type="EMBL" id="MFA1769657.1"/>
    </source>
</evidence>
<dbReference type="AlphaFoldDB" id="A0A5M8QJY1"/>
<sequence>MHRKIFTLILSLIAFHTFSQGRVEWKENYTLTVNDFQAQAPKSQQTGSNSFLLAASLDFGYAMSNYEFMLTKNFNNRVSAYFVPASSWLQQGESTERLLQYAQMQFDLLELHARKYRKRLYESKNAMSNYNFYQKANDEINTEYVSAGVEMQDAVLESNAKALEYHQKIRKEIAEMAEFCKECKPVKAKKK</sequence>
<dbReference type="EMBL" id="JBGOGF010000001">
    <property type="protein sequence ID" value="MFA1769657.1"/>
    <property type="molecule type" value="Genomic_DNA"/>
</dbReference>
<evidence type="ECO:0000313" key="1">
    <source>
        <dbReference type="EMBL" id="KAA6435300.1"/>
    </source>
</evidence>
<dbReference type="EMBL" id="VKKZ01000019">
    <property type="protein sequence ID" value="KAA6435300.1"/>
    <property type="molecule type" value="Genomic_DNA"/>
</dbReference>
<comment type="caution">
    <text evidence="1">The sequence shown here is derived from an EMBL/GenBank/DDBJ whole genome shotgun (WGS) entry which is preliminary data.</text>
</comment>
<reference evidence="1 3" key="2">
    <citation type="submission" date="2019-09" db="EMBL/GenBank/DDBJ databases">
        <title>A bacterium isolated from glacier soil.</title>
        <authorList>
            <person name="Liu Q."/>
        </authorList>
    </citation>
    <scope>NUCLEOTIDE SEQUENCE [LARGE SCALE GENOMIC DNA]</scope>
    <source>
        <strain evidence="1 3">MDT1-10-3</strain>
    </source>
</reference>
<reference evidence="1 3" key="1">
    <citation type="submission" date="2019-07" db="EMBL/GenBank/DDBJ databases">
        <authorList>
            <person name="Qu J.-H."/>
        </authorList>
    </citation>
    <scope>NUCLEOTIDE SEQUENCE [LARGE SCALE GENOMIC DNA]</scope>
    <source>
        <strain evidence="1 3">MDT1-10-3</strain>
    </source>
</reference>
<dbReference type="Proteomes" id="UP000323866">
    <property type="component" value="Unassembled WGS sequence"/>
</dbReference>
<evidence type="ECO:0000313" key="4">
    <source>
        <dbReference type="Proteomes" id="UP001570846"/>
    </source>
</evidence>
<evidence type="ECO:0000313" key="3">
    <source>
        <dbReference type="Proteomes" id="UP000323866"/>
    </source>
</evidence>
<accession>A0A5M8QJY1</accession>
<organism evidence="1 3">
    <name type="scientific">Rufibacter glacialis</name>
    <dbReference type="NCBI Taxonomy" id="1259555"/>
    <lineage>
        <taxon>Bacteria</taxon>
        <taxon>Pseudomonadati</taxon>
        <taxon>Bacteroidota</taxon>
        <taxon>Cytophagia</taxon>
        <taxon>Cytophagales</taxon>
        <taxon>Hymenobacteraceae</taxon>
        <taxon>Rufibacter</taxon>
    </lineage>
</organism>
<dbReference type="RefSeq" id="WP_149097494.1">
    <property type="nucleotide sequence ID" value="NZ_BMMG01000002.1"/>
</dbReference>
<reference evidence="2 4" key="3">
    <citation type="submission" date="2024-08" db="EMBL/GenBank/DDBJ databases">
        <authorList>
            <person name="Wei W."/>
        </authorList>
    </citation>
    <scope>NUCLEOTIDE SEQUENCE [LARGE SCALE GENOMIC DNA]</scope>
    <source>
        <strain evidence="2 4">XU2</strain>
    </source>
</reference>
<gene>
    <name evidence="2" type="ORF">ACD591_00015</name>
    <name evidence="1" type="ORF">FOE74_04930</name>
</gene>
<name>A0A5M8QJY1_9BACT</name>
<dbReference type="OrthoDB" id="1121656at2"/>
<keyword evidence="4" id="KW-1185">Reference proteome</keyword>